<dbReference type="EMBL" id="FXWJ01000001">
    <property type="protein sequence ID" value="SMQ57816.1"/>
    <property type="molecule type" value="Genomic_DNA"/>
</dbReference>
<reference evidence="1 2" key="1">
    <citation type="submission" date="2017-04" db="EMBL/GenBank/DDBJ databases">
        <authorList>
            <person name="Varghese N."/>
            <person name="Submissions S."/>
        </authorList>
    </citation>
    <scope>NUCLEOTIDE SEQUENCE [LARGE SCALE GENOMIC DNA]</scope>
    <source>
        <strain evidence="1 2">VKM Ac-1784</strain>
    </source>
</reference>
<proteinExistence type="predicted"/>
<evidence type="ECO:0008006" key="3">
    <source>
        <dbReference type="Google" id="ProtNLM"/>
    </source>
</evidence>
<dbReference type="Proteomes" id="UP000194464">
    <property type="component" value="Unassembled WGS sequence"/>
</dbReference>
<evidence type="ECO:0000313" key="2">
    <source>
        <dbReference type="Proteomes" id="UP000194464"/>
    </source>
</evidence>
<sequence length="118" mass="13425">MAVVRLLLRDSDRVFCVPRQETGRLDLPMLEAARDDLDGTVTVRELAQRITGEHTGMHFIGAVRNVVEAPADGYDWPVPVAHFGVWASDATPKAHGMWVRLDDDEHQLRDRHWYPLVN</sequence>
<accession>A0ABY1R6Y0</accession>
<keyword evidence="2" id="KW-1185">Reference proteome</keyword>
<gene>
    <name evidence="1" type="ORF">SAMN06295909_0050</name>
</gene>
<organism evidence="1 2">
    <name type="scientific">Plantibacter elymi</name>
    <name type="common">nom. nud.</name>
    <dbReference type="NCBI Taxonomy" id="199708"/>
    <lineage>
        <taxon>Bacteria</taxon>
        <taxon>Bacillati</taxon>
        <taxon>Actinomycetota</taxon>
        <taxon>Actinomycetes</taxon>
        <taxon>Micrococcales</taxon>
        <taxon>Microbacteriaceae</taxon>
        <taxon>Plantibacter</taxon>
    </lineage>
</organism>
<evidence type="ECO:0000313" key="1">
    <source>
        <dbReference type="EMBL" id="SMQ57816.1"/>
    </source>
</evidence>
<protein>
    <recommendedName>
        <fullName evidence="3">NUDIX hydrolase</fullName>
    </recommendedName>
</protein>
<name>A0ABY1R6Y0_9MICO</name>
<comment type="caution">
    <text evidence="1">The sequence shown here is derived from an EMBL/GenBank/DDBJ whole genome shotgun (WGS) entry which is preliminary data.</text>
</comment>